<keyword evidence="1" id="KW-0433">Leucine-rich repeat</keyword>
<reference evidence="5" key="1">
    <citation type="journal article" date="2023" name="Commun. Biol.">
        <title>Genome analysis of Parmales, the sister group of diatoms, reveals the evolutionary specialization of diatoms from phago-mixotrophs to photoautotrophs.</title>
        <authorList>
            <person name="Ban H."/>
            <person name="Sato S."/>
            <person name="Yoshikawa S."/>
            <person name="Yamada K."/>
            <person name="Nakamura Y."/>
            <person name="Ichinomiya M."/>
            <person name="Sato N."/>
            <person name="Blanc-Mathieu R."/>
            <person name="Endo H."/>
            <person name="Kuwata A."/>
            <person name="Ogata H."/>
        </authorList>
    </citation>
    <scope>NUCLEOTIDE SEQUENCE [LARGE SCALE GENOMIC DNA]</scope>
    <source>
        <strain evidence="5">NIES 3699</strain>
    </source>
</reference>
<dbReference type="PROSITE" id="PS51450">
    <property type="entry name" value="LRR"/>
    <property type="match status" value="2"/>
</dbReference>
<organism evidence="4 5">
    <name type="scientific">Triparma verrucosa</name>
    <dbReference type="NCBI Taxonomy" id="1606542"/>
    <lineage>
        <taxon>Eukaryota</taxon>
        <taxon>Sar</taxon>
        <taxon>Stramenopiles</taxon>
        <taxon>Ochrophyta</taxon>
        <taxon>Bolidophyceae</taxon>
        <taxon>Parmales</taxon>
        <taxon>Triparmaceae</taxon>
        <taxon>Triparma</taxon>
    </lineage>
</organism>
<feature type="compositionally biased region" description="Low complexity" evidence="3">
    <location>
        <begin position="575"/>
        <end position="586"/>
    </location>
</feature>
<evidence type="ECO:0000256" key="1">
    <source>
        <dbReference type="ARBA" id="ARBA00022614"/>
    </source>
</evidence>
<feature type="compositionally biased region" description="Polar residues" evidence="3">
    <location>
        <begin position="337"/>
        <end position="354"/>
    </location>
</feature>
<gene>
    <name evidence="4" type="ORF">TrVE_jg5428</name>
</gene>
<feature type="region of interest" description="Disordered" evidence="3">
    <location>
        <begin position="424"/>
        <end position="592"/>
    </location>
</feature>
<dbReference type="Proteomes" id="UP001165160">
    <property type="component" value="Unassembled WGS sequence"/>
</dbReference>
<feature type="region of interest" description="Disordered" evidence="3">
    <location>
        <begin position="256"/>
        <end position="374"/>
    </location>
</feature>
<dbReference type="InterPro" id="IPR001611">
    <property type="entry name" value="Leu-rich_rpt"/>
</dbReference>
<evidence type="ECO:0000313" key="4">
    <source>
        <dbReference type="EMBL" id="GMI03771.1"/>
    </source>
</evidence>
<keyword evidence="2" id="KW-0677">Repeat</keyword>
<sequence length="818" mass="90265">MYSTPLLTEGYASRHNHALTGPVQGSLQAQTPVLPQPPLQPEELVSMIAVGDINLSDKSISTAELSQTFKLYKAVKRVLASRNYIERLPHNTPLTIVNLDLSFNQLTTLNGFDILVNLKHLNVSHNAINSTWGLYSNNATPSSTSTKNKNNKNKGYNDTLLTLDISHNYIGVIEGLERHKKLEVVDFSNNNLRSYNDVRSLSLNTNLKVANFENNAIATYKNFKFKIIHYMPGVNVIGNKDGAASINSIQQKHLEQVEGTGGGVEDGGKNLGRRGSTDSAMGEYPSPSSHLKHSSNHNKNSHSNQNNNAREEGQGGGYHQKAQRKFKNVPDERTRRQLTQTAPRSPFAPSSTTRRGSEAFSQFGHGSGSKVTELHAFSGKRKMIAKNEEKERYATKPLPWRQPPAPMPKMTKQVSSAMDDAFVQSQSGERVTRKRAQMASAQSRAQQMSQQSNSRHHRQPQSYGQEAMEPQYDFGDDSNEVWWTPSRLKDDMGPNFQPEPNQPDQIRWGQVPTRNKSMGLLKSNGNRRWGGGGEQHQHQHQQRAQSQPSAPTPAPKSNQKNSVAAARAKYSKQLGGKSKAGASAGANHNGDNNKFKYKISLGRQEGHHVAHARHGATKPIIIANPSSPSYVANESTPRTRYTYGTQEISLAAETPRSLFGNSVYSYAAKAYEKKEADKNFLLTGVKGPAAAAAPKDMKTPSTVGNPFESAPVSAITTSTTPQTTTKTPSSQRNQTTRYTYTPNPNPSTFIQVSPTGAVEYKKSDPWVENFLAGSNSNPVESKKMTQPKIKENVNLDERLVQVLKHMVMEKKKSIASFK</sequence>
<protein>
    <submittedName>
        <fullName evidence="4">Uncharacterized protein</fullName>
    </submittedName>
</protein>
<feature type="compositionally biased region" description="Low complexity" evidence="3">
    <location>
        <begin position="437"/>
        <end position="452"/>
    </location>
</feature>
<feature type="region of interest" description="Disordered" evidence="3">
    <location>
        <begin position="691"/>
        <end position="748"/>
    </location>
</feature>
<dbReference type="InterPro" id="IPR032675">
    <property type="entry name" value="LRR_dom_sf"/>
</dbReference>
<evidence type="ECO:0000313" key="5">
    <source>
        <dbReference type="Proteomes" id="UP001165160"/>
    </source>
</evidence>
<dbReference type="AlphaFoldDB" id="A0A9W7CCQ4"/>
<dbReference type="PANTHER" id="PTHR15454">
    <property type="entry name" value="NISCHARIN RELATED"/>
    <property type="match status" value="1"/>
</dbReference>
<comment type="caution">
    <text evidence="4">The sequence shown here is derived from an EMBL/GenBank/DDBJ whole genome shotgun (WGS) entry which is preliminary data.</text>
</comment>
<dbReference type="Gene3D" id="3.80.10.10">
    <property type="entry name" value="Ribonuclease Inhibitor"/>
    <property type="match status" value="2"/>
</dbReference>
<feature type="compositionally biased region" description="Low complexity" evidence="3">
    <location>
        <begin position="716"/>
        <end position="748"/>
    </location>
</feature>
<accession>A0A9W7CCQ4</accession>
<evidence type="ECO:0000256" key="2">
    <source>
        <dbReference type="ARBA" id="ARBA00022737"/>
    </source>
</evidence>
<proteinExistence type="predicted"/>
<feature type="compositionally biased region" description="Basic residues" evidence="3">
    <location>
        <begin position="290"/>
        <end position="300"/>
    </location>
</feature>
<evidence type="ECO:0000256" key="3">
    <source>
        <dbReference type="SAM" id="MobiDB-lite"/>
    </source>
</evidence>
<name>A0A9W7CCQ4_9STRA</name>
<dbReference type="SUPFAM" id="SSF52058">
    <property type="entry name" value="L domain-like"/>
    <property type="match status" value="1"/>
</dbReference>
<dbReference type="GO" id="GO:0005737">
    <property type="term" value="C:cytoplasm"/>
    <property type="evidence" value="ECO:0007669"/>
    <property type="project" value="TreeGrafter"/>
</dbReference>
<dbReference type="EMBL" id="BRXX01000307">
    <property type="protein sequence ID" value="GMI03771.1"/>
    <property type="molecule type" value="Genomic_DNA"/>
</dbReference>
<keyword evidence="5" id="KW-1185">Reference proteome</keyword>